<name>A0AA41MRU1_SCICA</name>
<feature type="transmembrane region" description="Helical" evidence="6">
    <location>
        <begin position="129"/>
        <end position="149"/>
    </location>
</feature>
<keyword evidence="2 6" id="KW-0812">Transmembrane</keyword>
<feature type="transmembrane region" description="Helical" evidence="6">
    <location>
        <begin position="99"/>
        <end position="117"/>
    </location>
</feature>
<evidence type="ECO:0000256" key="4">
    <source>
        <dbReference type="ARBA" id="ARBA00023136"/>
    </source>
</evidence>
<dbReference type="GO" id="GO:0004930">
    <property type="term" value="F:G protein-coupled receptor activity"/>
    <property type="evidence" value="ECO:0007669"/>
    <property type="project" value="InterPro"/>
</dbReference>
<keyword evidence="9" id="KW-1185">Reference proteome</keyword>
<evidence type="ECO:0000256" key="3">
    <source>
        <dbReference type="ARBA" id="ARBA00022989"/>
    </source>
</evidence>
<organism evidence="8 9">
    <name type="scientific">Sciurus carolinensis</name>
    <name type="common">Eastern gray squirrel</name>
    <dbReference type="NCBI Taxonomy" id="30640"/>
    <lineage>
        <taxon>Eukaryota</taxon>
        <taxon>Metazoa</taxon>
        <taxon>Chordata</taxon>
        <taxon>Craniata</taxon>
        <taxon>Vertebrata</taxon>
        <taxon>Euteleostomi</taxon>
        <taxon>Mammalia</taxon>
        <taxon>Eutheria</taxon>
        <taxon>Euarchontoglires</taxon>
        <taxon>Glires</taxon>
        <taxon>Rodentia</taxon>
        <taxon>Sciuromorpha</taxon>
        <taxon>Sciuridae</taxon>
        <taxon>Sciurinae</taxon>
        <taxon>Sciurini</taxon>
        <taxon>Sciurus</taxon>
    </lineage>
</organism>
<evidence type="ECO:0000256" key="5">
    <source>
        <dbReference type="ARBA" id="ARBA00023170"/>
    </source>
</evidence>
<dbReference type="Pfam" id="PF00001">
    <property type="entry name" value="7tm_1"/>
    <property type="match status" value="1"/>
</dbReference>
<evidence type="ECO:0000313" key="8">
    <source>
        <dbReference type="EMBL" id="MBZ3876985.1"/>
    </source>
</evidence>
<keyword evidence="4 6" id="KW-0472">Membrane</keyword>
<evidence type="ECO:0000256" key="6">
    <source>
        <dbReference type="SAM" id="Phobius"/>
    </source>
</evidence>
<dbReference type="PANTHER" id="PTHR26453">
    <property type="entry name" value="OLFACTORY RECEPTOR"/>
    <property type="match status" value="1"/>
</dbReference>
<dbReference type="InterPro" id="IPR017452">
    <property type="entry name" value="GPCR_Rhodpsn_7TM"/>
</dbReference>
<dbReference type="GO" id="GO:0016020">
    <property type="term" value="C:membrane"/>
    <property type="evidence" value="ECO:0007669"/>
    <property type="project" value="UniProtKB-SubCell"/>
</dbReference>
<dbReference type="PRINTS" id="PR00237">
    <property type="entry name" value="GPCRRHODOPSN"/>
</dbReference>
<dbReference type="InterPro" id="IPR000276">
    <property type="entry name" value="GPCR_Rhodpsn"/>
</dbReference>
<feature type="domain" description="G-protein coupled receptors family 1 profile" evidence="7">
    <location>
        <begin position="39"/>
        <end position="166"/>
    </location>
</feature>
<sequence>MTSHKGWADLILVGLFSQSQHPALLCVVIFLVFLMALSGNAVLILLIHSNAQLHTPMSFFISQLSLMDMYISITMPKMLLDQVLGVSTILVPECGMQMFLYLTLGVSECVLLVTMAYDCYVSICYPLHYPLLMNHSVCLLLASLCWFLGSIERFTFTPITLTFPFC</sequence>
<evidence type="ECO:0000313" key="9">
    <source>
        <dbReference type="Proteomes" id="UP001166674"/>
    </source>
</evidence>
<keyword evidence="3 6" id="KW-1133">Transmembrane helix</keyword>
<feature type="transmembrane region" description="Helical" evidence="6">
    <location>
        <begin position="22"/>
        <end position="47"/>
    </location>
</feature>
<gene>
    <name evidence="8" type="ORF">SUZIE_140675</name>
</gene>
<dbReference type="Proteomes" id="UP001166674">
    <property type="component" value="Unassembled WGS sequence"/>
</dbReference>
<keyword evidence="5 8" id="KW-0675">Receptor</keyword>
<dbReference type="AlphaFoldDB" id="A0AA41MRU1"/>
<accession>A0AA41MRU1</accession>
<dbReference type="EMBL" id="JAATJV010288908">
    <property type="protein sequence ID" value="MBZ3876985.1"/>
    <property type="molecule type" value="Genomic_DNA"/>
</dbReference>
<dbReference type="Gene3D" id="1.20.1070.10">
    <property type="entry name" value="Rhodopsin 7-helix transmembrane proteins"/>
    <property type="match status" value="1"/>
</dbReference>
<protein>
    <submittedName>
        <fullName evidence="8">Olfactory receptor 2T4</fullName>
    </submittedName>
</protein>
<proteinExistence type="predicted"/>
<dbReference type="PROSITE" id="PS50262">
    <property type="entry name" value="G_PROTEIN_RECEP_F1_2"/>
    <property type="match status" value="1"/>
</dbReference>
<comment type="subcellular location">
    <subcellularLocation>
        <location evidence="1">Membrane</location>
        <topology evidence="1">Multi-pass membrane protein</topology>
    </subcellularLocation>
</comment>
<comment type="caution">
    <text evidence="8">The sequence shown here is derived from an EMBL/GenBank/DDBJ whole genome shotgun (WGS) entry which is preliminary data.</text>
</comment>
<evidence type="ECO:0000259" key="7">
    <source>
        <dbReference type="PROSITE" id="PS50262"/>
    </source>
</evidence>
<evidence type="ECO:0000256" key="2">
    <source>
        <dbReference type="ARBA" id="ARBA00022692"/>
    </source>
</evidence>
<evidence type="ECO:0000256" key="1">
    <source>
        <dbReference type="ARBA" id="ARBA00004141"/>
    </source>
</evidence>
<dbReference type="SUPFAM" id="SSF81321">
    <property type="entry name" value="Family A G protein-coupled receptor-like"/>
    <property type="match status" value="1"/>
</dbReference>
<reference evidence="8" key="1">
    <citation type="submission" date="2020-03" db="EMBL/GenBank/DDBJ databases">
        <title>Studies in the Genomics of Life Span.</title>
        <authorList>
            <person name="Glass D."/>
        </authorList>
    </citation>
    <scope>NUCLEOTIDE SEQUENCE</scope>
    <source>
        <strain evidence="8">SUZIE</strain>
        <tissue evidence="8">Muscle</tissue>
    </source>
</reference>